<reference evidence="3 4" key="1">
    <citation type="journal article" date="2014" name="ISME J.">
        <title>Candidatus Competibacter-lineage genomes retrieved from metagenomes reveal functional metabolic diversity.</title>
        <authorList>
            <person name="McIlroy S.J."/>
            <person name="Albertsen M."/>
            <person name="Andresen E.K."/>
            <person name="Saunders A.M."/>
            <person name="Kristiansen R."/>
            <person name="Stokholm-Bjerregaard M."/>
            <person name="Nielsen K.L."/>
            <person name="Nielsen P.H."/>
        </authorList>
    </citation>
    <scope>NUCLEOTIDE SEQUENCE [LARGE SCALE GENOMIC DNA]</scope>
    <source>
        <strain evidence="3 4">Run_B_J11</strain>
    </source>
</reference>
<dbReference type="InterPro" id="IPR050502">
    <property type="entry name" value="Euk_RNA-bind_prot"/>
</dbReference>
<dbReference type="Proteomes" id="UP000019184">
    <property type="component" value="Unassembled WGS sequence"/>
</dbReference>
<dbReference type="PROSITE" id="PS50102">
    <property type="entry name" value="RRM"/>
    <property type="match status" value="1"/>
</dbReference>
<dbReference type="RefSeq" id="WP_034436547.1">
    <property type="nucleotide sequence ID" value="NZ_CBTK010000302.1"/>
</dbReference>
<evidence type="ECO:0000256" key="1">
    <source>
        <dbReference type="ARBA" id="ARBA00022884"/>
    </source>
</evidence>
<dbReference type="Gene3D" id="3.30.70.330">
    <property type="match status" value="1"/>
</dbReference>
<keyword evidence="4" id="KW-1185">Reference proteome</keyword>
<gene>
    <name evidence="3" type="ORF">BN874_830051</name>
</gene>
<comment type="caution">
    <text evidence="3">The sequence shown here is derived from an EMBL/GenBank/DDBJ whole genome shotgun (WGS) entry which is preliminary data.</text>
</comment>
<evidence type="ECO:0000313" key="4">
    <source>
        <dbReference type="Proteomes" id="UP000019184"/>
    </source>
</evidence>
<keyword evidence="1" id="KW-0694">RNA-binding</keyword>
<feature type="domain" description="RRM" evidence="2">
    <location>
        <begin position="2"/>
        <end position="79"/>
    </location>
</feature>
<dbReference type="GO" id="GO:0003723">
    <property type="term" value="F:RNA binding"/>
    <property type="evidence" value="ECO:0007669"/>
    <property type="project" value="UniProtKB-KW"/>
</dbReference>
<proteinExistence type="predicted"/>
<protein>
    <submittedName>
        <fullName evidence="3">RNP-1 like RNA-binding protein</fullName>
    </submittedName>
</protein>
<dbReference type="Pfam" id="PF00076">
    <property type="entry name" value="RRM_1"/>
    <property type="match status" value="1"/>
</dbReference>
<dbReference type="EMBL" id="CBTK010000302">
    <property type="protein sequence ID" value="CDH47498.1"/>
    <property type="molecule type" value="Genomic_DNA"/>
</dbReference>
<evidence type="ECO:0000259" key="2">
    <source>
        <dbReference type="PROSITE" id="PS50102"/>
    </source>
</evidence>
<name>A0A7U7GFU6_9GAMM</name>
<dbReference type="InterPro" id="IPR012677">
    <property type="entry name" value="Nucleotide-bd_a/b_plait_sf"/>
</dbReference>
<dbReference type="InterPro" id="IPR035979">
    <property type="entry name" value="RBD_domain_sf"/>
</dbReference>
<dbReference type="PANTHER" id="PTHR48025">
    <property type="entry name" value="OS02G0815200 PROTEIN"/>
    <property type="match status" value="1"/>
</dbReference>
<dbReference type="SMART" id="SM00360">
    <property type="entry name" value="RRM"/>
    <property type="match status" value="1"/>
</dbReference>
<sequence>MKTVFVGNLPSDTTEQEVTEMFAAYGRVHGLRLTQDVFTGACRGFGFVKMEGHEARAAIGALNGRELRGQRLKVNEERAPTDRGGGRHRR</sequence>
<evidence type="ECO:0000313" key="3">
    <source>
        <dbReference type="EMBL" id="CDH47498.1"/>
    </source>
</evidence>
<dbReference type="InterPro" id="IPR000504">
    <property type="entry name" value="RRM_dom"/>
</dbReference>
<dbReference type="PANTHER" id="PTHR48025:SF1">
    <property type="entry name" value="RRM DOMAIN-CONTAINING PROTEIN"/>
    <property type="match status" value="1"/>
</dbReference>
<dbReference type="AlphaFoldDB" id="A0A7U7GFU6"/>
<accession>A0A7U7GFU6</accession>
<dbReference type="SUPFAM" id="SSF54928">
    <property type="entry name" value="RNA-binding domain, RBD"/>
    <property type="match status" value="1"/>
</dbReference>
<organism evidence="3 4">
    <name type="scientific">Candidatus Contendobacter odensis Run_B_J11</name>
    <dbReference type="NCBI Taxonomy" id="1400861"/>
    <lineage>
        <taxon>Bacteria</taxon>
        <taxon>Pseudomonadati</taxon>
        <taxon>Pseudomonadota</taxon>
        <taxon>Gammaproteobacteria</taxon>
        <taxon>Candidatus Competibacteraceae</taxon>
        <taxon>Candidatus Contendibacter</taxon>
    </lineage>
</organism>
<dbReference type="OrthoDB" id="9798855at2"/>